<dbReference type="EMBL" id="JAFLCK010000008">
    <property type="protein sequence ID" value="MBN8660113.1"/>
    <property type="molecule type" value="Genomic_DNA"/>
</dbReference>
<name>A0A8J7PE50_9BACT</name>
<comment type="caution">
    <text evidence="1">The sequence shown here is derived from an EMBL/GenBank/DDBJ whole genome shotgun (WGS) entry which is preliminary data.</text>
</comment>
<protein>
    <submittedName>
        <fullName evidence="1">Uncharacterized protein</fullName>
    </submittedName>
</protein>
<reference evidence="1" key="1">
    <citation type="submission" date="2021-02" db="EMBL/GenBank/DDBJ databases">
        <title>Genome-Resolved Metagenomics of a Microbial Community Performing Photosynthetic Biological Nutrient Removal.</title>
        <authorList>
            <person name="Mcdaniel E.A."/>
        </authorList>
    </citation>
    <scope>NUCLEOTIDE SEQUENCE</scope>
    <source>
        <strain evidence="1">UWPOB_OBS1</strain>
    </source>
</reference>
<evidence type="ECO:0000313" key="2">
    <source>
        <dbReference type="Proteomes" id="UP000664277"/>
    </source>
</evidence>
<dbReference type="Proteomes" id="UP000664277">
    <property type="component" value="Unassembled WGS sequence"/>
</dbReference>
<evidence type="ECO:0000313" key="1">
    <source>
        <dbReference type="EMBL" id="MBN8660113.1"/>
    </source>
</evidence>
<proteinExistence type="predicted"/>
<organism evidence="1 2">
    <name type="scientific">Candidatus Obscuribacter phosphatis</name>
    <dbReference type="NCBI Taxonomy" id="1906157"/>
    <lineage>
        <taxon>Bacteria</taxon>
        <taxon>Bacillati</taxon>
        <taxon>Candidatus Melainabacteria</taxon>
        <taxon>Candidatus Obscuribacterales</taxon>
        <taxon>Candidatus Obscuribacteraceae</taxon>
        <taxon>Candidatus Obscuribacter</taxon>
    </lineage>
</organism>
<dbReference type="AlphaFoldDB" id="A0A8J7PE50"/>
<gene>
    <name evidence="1" type="ORF">J0M35_07095</name>
</gene>
<accession>A0A8J7PE50</accession>
<sequence>MSVILERRTVSLQHRIFSLQSKELLLLCLFGLFFIGPAIPSRAFALKDSQGHSIHAGIMREALGNRFSKANLAIITKSCDETIPSSGQFFFGAGKMKSSLSFVEREQKLILNYAGDADSDPRNRYRCLKHLGALLRAAQDFYSHSKYLELEAERLKRKKDKPFDPYQIELVDWSKLNDPEYKALDGNRLDDGARPMETEEEGSASIGATTYYKAARELAVRETARQWDSLCVLIKRKYKDKSITILTALREASAPEPDSLDFN</sequence>